<keyword evidence="4" id="KW-0238">DNA-binding</keyword>
<dbReference type="GO" id="GO:0000981">
    <property type="term" value="F:DNA-binding transcription factor activity, RNA polymerase II-specific"/>
    <property type="evidence" value="ECO:0007669"/>
    <property type="project" value="InterPro"/>
</dbReference>
<dbReference type="PROSITE" id="PS50048">
    <property type="entry name" value="ZN2_CY6_FUNGAL_2"/>
    <property type="match status" value="1"/>
</dbReference>
<dbReference type="GeneID" id="27324462"/>
<comment type="subcellular location">
    <subcellularLocation>
        <location evidence="1">Nucleus</location>
    </subcellularLocation>
</comment>
<evidence type="ECO:0000259" key="8">
    <source>
        <dbReference type="PROSITE" id="PS50048"/>
    </source>
</evidence>
<dbReference type="AlphaFoldDB" id="A0A0D1XV69"/>
<keyword evidence="6" id="KW-0539">Nucleus</keyword>
<dbReference type="InterPro" id="IPR001138">
    <property type="entry name" value="Zn2Cys6_DnaBD"/>
</dbReference>
<dbReference type="GO" id="GO:0008270">
    <property type="term" value="F:zinc ion binding"/>
    <property type="evidence" value="ECO:0007669"/>
    <property type="project" value="InterPro"/>
</dbReference>
<dbReference type="EMBL" id="KN847523">
    <property type="protein sequence ID" value="KIV92156.1"/>
    <property type="molecule type" value="Genomic_DNA"/>
</dbReference>
<keyword evidence="5" id="KW-0804">Transcription</keyword>
<dbReference type="PANTHER" id="PTHR46910:SF3">
    <property type="entry name" value="HALOTOLERANCE PROTEIN 9-RELATED"/>
    <property type="match status" value="1"/>
</dbReference>
<evidence type="ECO:0000256" key="3">
    <source>
        <dbReference type="ARBA" id="ARBA00023015"/>
    </source>
</evidence>
<keyword evidence="2" id="KW-0479">Metal-binding</keyword>
<dbReference type="InterPro" id="IPR036864">
    <property type="entry name" value="Zn2-C6_fun-type_DNA-bd_sf"/>
</dbReference>
<dbReference type="HOGENOM" id="CLU_017201_1_0_1"/>
<dbReference type="InterPro" id="IPR050987">
    <property type="entry name" value="AtrR-like"/>
</dbReference>
<name>A0A0D1XV69_EXOME</name>
<feature type="region of interest" description="Disordered" evidence="7">
    <location>
        <begin position="60"/>
        <end position="108"/>
    </location>
</feature>
<evidence type="ECO:0000256" key="7">
    <source>
        <dbReference type="SAM" id="MobiDB-lite"/>
    </source>
</evidence>
<evidence type="ECO:0000313" key="10">
    <source>
        <dbReference type="Proteomes" id="UP000054302"/>
    </source>
</evidence>
<dbReference type="RefSeq" id="XP_016223730.1">
    <property type="nucleotide sequence ID" value="XM_016371437.1"/>
</dbReference>
<dbReference type="OrthoDB" id="5958943at2759"/>
<accession>A0A0D1XV69</accession>
<keyword evidence="10" id="KW-1185">Reference proteome</keyword>
<dbReference type="SUPFAM" id="SSF57701">
    <property type="entry name" value="Zn2/Cys6 DNA-binding domain"/>
    <property type="match status" value="1"/>
</dbReference>
<keyword evidence="3" id="KW-0805">Transcription regulation</keyword>
<proteinExistence type="predicted"/>
<evidence type="ECO:0000256" key="5">
    <source>
        <dbReference type="ARBA" id="ARBA00023163"/>
    </source>
</evidence>
<feature type="compositionally biased region" description="Basic residues" evidence="7">
    <location>
        <begin position="73"/>
        <end position="82"/>
    </location>
</feature>
<evidence type="ECO:0000256" key="4">
    <source>
        <dbReference type="ARBA" id="ARBA00023125"/>
    </source>
</evidence>
<gene>
    <name evidence="9" type="ORF">PV10_06617</name>
</gene>
<dbReference type="GO" id="GO:0005634">
    <property type="term" value="C:nucleus"/>
    <property type="evidence" value="ECO:0007669"/>
    <property type="project" value="UniProtKB-SubCell"/>
</dbReference>
<evidence type="ECO:0000256" key="1">
    <source>
        <dbReference type="ARBA" id="ARBA00004123"/>
    </source>
</evidence>
<protein>
    <recommendedName>
        <fullName evidence="8">Zn(2)-C6 fungal-type domain-containing protein</fullName>
    </recommendedName>
</protein>
<dbReference type="VEuPathDB" id="FungiDB:PV10_06617"/>
<evidence type="ECO:0000313" key="9">
    <source>
        <dbReference type="EMBL" id="KIV92156.1"/>
    </source>
</evidence>
<feature type="domain" description="Zn(2)-C6 fungal-type" evidence="8">
    <location>
        <begin position="15"/>
        <end position="56"/>
    </location>
</feature>
<dbReference type="GO" id="GO:0003677">
    <property type="term" value="F:DNA binding"/>
    <property type="evidence" value="ECO:0007669"/>
    <property type="project" value="UniProtKB-KW"/>
</dbReference>
<reference evidence="9 10" key="1">
    <citation type="submission" date="2015-01" db="EMBL/GenBank/DDBJ databases">
        <title>The Genome Sequence of Exophiala mesophila CBS40295.</title>
        <authorList>
            <consortium name="The Broad Institute Genomics Platform"/>
            <person name="Cuomo C."/>
            <person name="de Hoog S."/>
            <person name="Gorbushina A."/>
            <person name="Stielow B."/>
            <person name="Teixiera M."/>
            <person name="Abouelleil A."/>
            <person name="Chapman S.B."/>
            <person name="Priest M."/>
            <person name="Young S.K."/>
            <person name="Wortman J."/>
            <person name="Nusbaum C."/>
            <person name="Birren B."/>
        </authorList>
    </citation>
    <scope>NUCLEOTIDE SEQUENCE [LARGE SCALE GENOMIC DNA]</scope>
    <source>
        <strain evidence="9 10">CBS 40295</strain>
    </source>
</reference>
<dbReference type="CDD" id="cd00067">
    <property type="entry name" value="GAL4"/>
    <property type="match status" value="1"/>
</dbReference>
<dbReference type="Gene3D" id="4.10.240.10">
    <property type="entry name" value="Zn(2)-C6 fungal-type DNA-binding domain"/>
    <property type="match status" value="1"/>
</dbReference>
<sequence>MSQGDTAPRRIQFSSCDECRKSRVACDAGRARRNRQDPQELLYCTRCTNRKLQCTFEWMKSGPSRSSTAHAEPRRRSKKARLRTSSITDPPTDSVQSSGPSDVERSYDWAWPGDAQEPLASQLTSTTEEIISHPEIEWLQTVYERGWEAVFGSWIGRNSNPFAFGDQSLLDVVHVCRLCGQLDKWIANGDDPSAGAIIDFGASPTSSKHDTDLQIDRYLEYTIQAFAARWLPLASNTTTPSTACSEAVRSLWRRAHRNLLKIINRPCYRSMLTLLLFALTPIPVGISEDEELDGVSGQVCVHAALQQIQTLRARSRSLQFNGTRVNLAAPVRNTATSPSSIGSSNFIIAESAAYWAALTFDTSASLTLSCRPLLSSGLFGYECEPSWRMIRTCREIFRDMTKTWHDSAFELTTEKANQIVAAGAAWKLLVWKLTANLKESLRDGHTEIEVSKAFNAVSDAIDQFNDTYRDLLTACQTRIQFFSQETKLRWYGLMLHLNLCILMVSDMLIATNRDDLLLLFSAKSVNAESWVMNCLVFGLSNKYTLQLPAGFTATASKSDTVTVPLVAIDPYAHHVVAAVKLMQQAIDRDLRAGKIGSDAYSDMLTTLMQTLEHLPQCSKSVQSARADFATAGVPPLAPYP</sequence>
<feature type="compositionally biased region" description="Polar residues" evidence="7">
    <location>
        <begin position="83"/>
        <end position="100"/>
    </location>
</feature>
<dbReference type="Proteomes" id="UP000054302">
    <property type="component" value="Unassembled WGS sequence"/>
</dbReference>
<evidence type="ECO:0000256" key="6">
    <source>
        <dbReference type="ARBA" id="ARBA00023242"/>
    </source>
</evidence>
<dbReference type="OMA" id="ENIAYWA"/>
<evidence type="ECO:0000256" key="2">
    <source>
        <dbReference type="ARBA" id="ARBA00022723"/>
    </source>
</evidence>
<dbReference type="PANTHER" id="PTHR46910">
    <property type="entry name" value="TRANSCRIPTION FACTOR PDR1"/>
    <property type="match status" value="1"/>
</dbReference>
<organism evidence="9 10">
    <name type="scientific">Exophiala mesophila</name>
    <name type="common">Black yeast-like fungus</name>
    <dbReference type="NCBI Taxonomy" id="212818"/>
    <lineage>
        <taxon>Eukaryota</taxon>
        <taxon>Fungi</taxon>
        <taxon>Dikarya</taxon>
        <taxon>Ascomycota</taxon>
        <taxon>Pezizomycotina</taxon>
        <taxon>Eurotiomycetes</taxon>
        <taxon>Chaetothyriomycetidae</taxon>
        <taxon>Chaetothyriales</taxon>
        <taxon>Herpotrichiellaceae</taxon>
        <taxon>Exophiala</taxon>
    </lineage>
</organism>